<dbReference type="GO" id="GO:0016746">
    <property type="term" value="F:acyltransferase activity"/>
    <property type="evidence" value="ECO:0007669"/>
    <property type="project" value="InterPro"/>
</dbReference>
<name>A0A7H8N2Z2_9ACTN</name>
<dbReference type="InterPro" id="IPR055370">
    <property type="entry name" value="Lsr2_DNA-bd"/>
</dbReference>
<protein>
    <submittedName>
        <fullName evidence="3">Lsr2 family protein</fullName>
    </submittedName>
</protein>
<organism evidence="3 4">
    <name type="scientific">Streptomyces buecherae</name>
    <dbReference type="NCBI Taxonomy" id="2763006"/>
    <lineage>
        <taxon>Bacteria</taxon>
        <taxon>Bacillati</taxon>
        <taxon>Actinomycetota</taxon>
        <taxon>Actinomycetes</taxon>
        <taxon>Kitasatosporales</taxon>
        <taxon>Streptomycetaceae</taxon>
        <taxon>Streptomyces</taxon>
    </lineage>
</organism>
<dbReference type="RefSeq" id="WP_176160616.1">
    <property type="nucleotide sequence ID" value="NZ_CP054929.1"/>
</dbReference>
<reference evidence="3 4" key="1">
    <citation type="submission" date="2020-06" db="EMBL/GenBank/DDBJ databases">
        <title>Genome mining for natural products.</title>
        <authorList>
            <person name="Zhang B."/>
            <person name="Shi J."/>
            <person name="Ge H."/>
        </authorList>
    </citation>
    <scope>NUCLEOTIDE SEQUENCE [LARGE SCALE GENOMIC DNA]</scope>
    <source>
        <strain evidence="3 4">NA00687</strain>
    </source>
</reference>
<dbReference type="Gene3D" id="4.10.320.10">
    <property type="entry name" value="E3-binding domain"/>
    <property type="match status" value="1"/>
</dbReference>
<evidence type="ECO:0000313" key="4">
    <source>
        <dbReference type="Proteomes" id="UP000509303"/>
    </source>
</evidence>
<dbReference type="Proteomes" id="UP000509303">
    <property type="component" value="Chromosome"/>
</dbReference>
<dbReference type="GO" id="GO:0003677">
    <property type="term" value="F:DNA binding"/>
    <property type="evidence" value="ECO:0007669"/>
    <property type="project" value="UniProtKB-KW"/>
</dbReference>
<evidence type="ECO:0000313" key="3">
    <source>
        <dbReference type="EMBL" id="QKW48884.1"/>
    </source>
</evidence>
<evidence type="ECO:0000256" key="1">
    <source>
        <dbReference type="ARBA" id="ARBA00023125"/>
    </source>
</evidence>
<dbReference type="Gene3D" id="3.40.50.10190">
    <property type="entry name" value="BRCT domain"/>
    <property type="match status" value="1"/>
</dbReference>
<dbReference type="InterPro" id="IPR036625">
    <property type="entry name" value="E3-bd_dom_sf"/>
</dbReference>
<dbReference type="EMBL" id="CP054929">
    <property type="protein sequence ID" value="QKW48884.1"/>
    <property type="molecule type" value="Genomic_DNA"/>
</dbReference>
<proteinExistence type="predicted"/>
<gene>
    <name evidence="3" type="ORF">HUT08_04250</name>
</gene>
<evidence type="ECO:0000259" key="2">
    <source>
        <dbReference type="Pfam" id="PF23359"/>
    </source>
</evidence>
<dbReference type="InterPro" id="IPR036420">
    <property type="entry name" value="BRCT_dom_sf"/>
</dbReference>
<dbReference type="AlphaFoldDB" id="A0A7H8N2Z2"/>
<sequence>MSTNCLGCSAKGEERSAVTVIAVGHRAWDLCDEHAQRFSGYLAELFTTDGAAPTVPTRGSVVVTGTIPGYEPEAARRALENSGFTIVGHVNETTEFIVCGIRPAPHKVREAREAGTASLDATIAGRFKDAVASGRWVAEDALPEVAEKRTAEEVRAQVEREERWREEKSRRLEASRVEWARERAEKEKRETRRLVEASMPPELSEAEKVRQWAREHGFTVSSKGRVPAHVRVAYAKAQEGQEALSVVSR</sequence>
<keyword evidence="1" id="KW-0238">DNA-binding</keyword>
<keyword evidence="4" id="KW-1185">Reference proteome</keyword>
<accession>A0A7H8N2Z2</accession>
<feature type="domain" description="Lsr2 DNA-binding" evidence="2">
    <location>
        <begin position="206"/>
        <end position="237"/>
    </location>
</feature>
<dbReference type="Pfam" id="PF23359">
    <property type="entry name" value="Lsr2_DNA-bd"/>
    <property type="match status" value="1"/>
</dbReference>